<dbReference type="Proteomes" id="UP000650081">
    <property type="component" value="Unassembled WGS sequence"/>
</dbReference>
<keyword evidence="1" id="KW-0812">Transmembrane</keyword>
<feature type="transmembrane region" description="Helical" evidence="1">
    <location>
        <begin position="145"/>
        <end position="166"/>
    </location>
</feature>
<feature type="transmembrane region" description="Helical" evidence="1">
    <location>
        <begin position="95"/>
        <end position="112"/>
    </location>
</feature>
<comment type="caution">
    <text evidence="2">The sequence shown here is derived from an EMBL/GenBank/DDBJ whole genome shotgun (WGS) entry which is preliminary data.</text>
</comment>
<evidence type="ECO:0000313" key="2">
    <source>
        <dbReference type="EMBL" id="MBC6992679.1"/>
    </source>
</evidence>
<keyword evidence="1" id="KW-0472">Membrane</keyword>
<feature type="transmembrane region" description="Helical" evidence="1">
    <location>
        <begin position="119"/>
        <end position="139"/>
    </location>
</feature>
<sequence length="228" mass="24845">MDDTPLPPRSLPRPYWALALSVLFHPLLVPTYMYILLLRINPFLFGSNGFGDERAMLTLIMLVVYTFVIPVVSVLLMIMLNMVSNVMVEDRMERVGPLLLVMVLYFWIYYNLSKSNDVPTIFSAFLLGVVVALAVSFAVNTLEKISLHAVGMGGLTGMVMITMALFGSQGLVVGGATYSLGLLVMAIVLLAGLVGTARLALGSHTLAQVVAGYVVGFVAQWVGLKFYF</sequence>
<protein>
    <submittedName>
        <fullName evidence="2">Uncharacterized protein</fullName>
    </submittedName>
</protein>
<accession>A0A923T6N5</accession>
<feature type="transmembrane region" description="Helical" evidence="1">
    <location>
        <begin position="15"/>
        <end position="38"/>
    </location>
</feature>
<keyword evidence="3" id="KW-1185">Reference proteome</keyword>
<feature type="transmembrane region" description="Helical" evidence="1">
    <location>
        <begin position="178"/>
        <end position="200"/>
    </location>
</feature>
<keyword evidence="1" id="KW-1133">Transmembrane helix</keyword>
<evidence type="ECO:0000256" key="1">
    <source>
        <dbReference type="SAM" id="Phobius"/>
    </source>
</evidence>
<dbReference type="AlphaFoldDB" id="A0A923T6N5"/>
<gene>
    <name evidence="2" type="ORF">H9S92_00745</name>
</gene>
<proteinExistence type="predicted"/>
<dbReference type="EMBL" id="JACSIT010000034">
    <property type="protein sequence ID" value="MBC6992679.1"/>
    <property type="molecule type" value="Genomic_DNA"/>
</dbReference>
<organism evidence="2 3">
    <name type="scientific">Neolewinella lacunae</name>
    <dbReference type="NCBI Taxonomy" id="1517758"/>
    <lineage>
        <taxon>Bacteria</taxon>
        <taxon>Pseudomonadati</taxon>
        <taxon>Bacteroidota</taxon>
        <taxon>Saprospiria</taxon>
        <taxon>Saprospirales</taxon>
        <taxon>Lewinellaceae</taxon>
        <taxon>Neolewinella</taxon>
    </lineage>
</organism>
<name>A0A923T6N5_9BACT</name>
<feature type="transmembrane region" description="Helical" evidence="1">
    <location>
        <begin position="59"/>
        <end position="83"/>
    </location>
</feature>
<feature type="transmembrane region" description="Helical" evidence="1">
    <location>
        <begin position="206"/>
        <end position="227"/>
    </location>
</feature>
<reference evidence="2" key="1">
    <citation type="submission" date="2020-08" db="EMBL/GenBank/DDBJ databases">
        <title>Lewinella bacteria from marine environments.</title>
        <authorList>
            <person name="Zhong Y."/>
        </authorList>
    </citation>
    <scope>NUCLEOTIDE SEQUENCE</scope>
    <source>
        <strain evidence="2">KCTC 42187</strain>
    </source>
</reference>
<dbReference type="RefSeq" id="WP_187464817.1">
    <property type="nucleotide sequence ID" value="NZ_JACSIT010000034.1"/>
</dbReference>
<evidence type="ECO:0000313" key="3">
    <source>
        <dbReference type="Proteomes" id="UP000650081"/>
    </source>
</evidence>